<evidence type="ECO:0000256" key="3">
    <source>
        <dbReference type="ARBA" id="ARBA00022475"/>
    </source>
</evidence>
<feature type="domain" description="CN hydrolase" evidence="10">
    <location>
        <begin position="263"/>
        <end position="547"/>
    </location>
</feature>
<evidence type="ECO:0000256" key="5">
    <source>
        <dbReference type="ARBA" id="ARBA00022692"/>
    </source>
</evidence>
<keyword evidence="7 9" id="KW-0472">Membrane</keyword>
<dbReference type="HAMAP" id="MF_01148">
    <property type="entry name" value="Lnt"/>
    <property type="match status" value="1"/>
</dbReference>
<comment type="subcellular location">
    <subcellularLocation>
        <location evidence="1 9">Cell membrane</location>
        <topology evidence="1 9">Multi-pass membrane protein</topology>
    </subcellularLocation>
</comment>
<evidence type="ECO:0000256" key="7">
    <source>
        <dbReference type="ARBA" id="ARBA00023136"/>
    </source>
</evidence>
<reference evidence="12" key="1">
    <citation type="journal article" date="2019" name="Int. J. Syst. Evol. Microbiol.">
        <title>The Global Catalogue of Microorganisms (GCM) 10K type strain sequencing project: providing services to taxonomists for standard genome sequencing and annotation.</title>
        <authorList>
            <consortium name="The Broad Institute Genomics Platform"/>
            <consortium name="The Broad Institute Genome Sequencing Center for Infectious Disease"/>
            <person name="Wu L."/>
            <person name="Ma J."/>
        </authorList>
    </citation>
    <scope>NUCLEOTIDE SEQUENCE [LARGE SCALE GENOMIC DNA]</scope>
    <source>
        <strain evidence="12">CGMCC 4.7106</strain>
    </source>
</reference>
<evidence type="ECO:0000259" key="10">
    <source>
        <dbReference type="PROSITE" id="PS50263"/>
    </source>
</evidence>
<evidence type="ECO:0000256" key="9">
    <source>
        <dbReference type="HAMAP-Rule" id="MF_01148"/>
    </source>
</evidence>
<dbReference type="NCBIfam" id="TIGR00546">
    <property type="entry name" value="lnt"/>
    <property type="match status" value="1"/>
</dbReference>
<keyword evidence="4 9" id="KW-0808">Transferase</keyword>
<dbReference type="EMBL" id="JBHUIT010000026">
    <property type="protein sequence ID" value="MFD2257340.1"/>
    <property type="molecule type" value="Genomic_DNA"/>
</dbReference>
<dbReference type="InterPro" id="IPR004563">
    <property type="entry name" value="Apolipo_AcylTrfase"/>
</dbReference>
<accession>A0ABW5DA99</accession>
<comment type="catalytic activity">
    <reaction evidence="9">
        <text>N-terminal S-1,2-diacyl-sn-glyceryl-L-cysteinyl-[lipoprotein] + a glycerophospholipid = N-acyl-S-1,2-diacyl-sn-glyceryl-L-cysteinyl-[lipoprotein] + a 2-acyl-sn-glycero-3-phospholipid + H(+)</text>
        <dbReference type="Rhea" id="RHEA:48228"/>
        <dbReference type="Rhea" id="RHEA-COMP:14681"/>
        <dbReference type="Rhea" id="RHEA-COMP:14684"/>
        <dbReference type="ChEBI" id="CHEBI:15378"/>
        <dbReference type="ChEBI" id="CHEBI:136912"/>
        <dbReference type="ChEBI" id="CHEBI:140656"/>
        <dbReference type="ChEBI" id="CHEBI:140657"/>
        <dbReference type="ChEBI" id="CHEBI:140660"/>
        <dbReference type="EC" id="2.3.1.269"/>
    </reaction>
</comment>
<dbReference type="PANTHER" id="PTHR38686">
    <property type="entry name" value="APOLIPOPROTEIN N-ACYLTRANSFERASE"/>
    <property type="match status" value="1"/>
</dbReference>
<evidence type="ECO:0000256" key="1">
    <source>
        <dbReference type="ARBA" id="ARBA00004651"/>
    </source>
</evidence>
<dbReference type="Gene3D" id="3.60.110.10">
    <property type="entry name" value="Carbon-nitrogen hydrolase"/>
    <property type="match status" value="1"/>
</dbReference>
<comment type="similarity">
    <text evidence="2 9">Belongs to the CN hydrolase family. Apolipoprotein N-acyltransferase subfamily.</text>
</comment>
<dbReference type="PANTHER" id="PTHR38686:SF1">
    <property type="entry name" value="APOLIPOPROTEIN N-ACYLTRANSFERASE"/>
    <property type="match status" value="1"/>
</dbReference>
<protein>
    <recommendedName>
        <fullName evidence="9">Apolipoprotein N-acyltransferase</fullName>
        <shortName evidence="9">ALP N-acyltransferase</shortName>
        <ecNumber evidence="9">2.3.1.269</ecNumber>
    </recommendedName>
</protein>
<gene>
    <name evidence="9 11" type="primary">lnt</name>
    <name evidence="11" type="ORF">ACFSSA_11695</name>
</gene>
<dbReference type="CDD" id="cd07571">
    <property type="entry name" value="ALP_N-acyl_transferase"/>
    <property type="match status" value="1"/>
</dbReference>
<dbReference type="InterPro" id="IPR045378">
    <property type="entry name" value="LNT_N"/>
</dbReference>
<name>A0ABW5DA99_9BACT</name>
<dbReference type="Pfam" id="PF00795">
    <property type="entry name" value="CN_hydrolase"/>
    <property type="match status" value="1"/>
</dbReference>
<evidence type="ECO:0000313" key="12">
    <source>
        <dbReference type="Proteomes" id="UP001597375"/>
    </source>
</evidence>
<feature type="transmembrane region" description="Helical" evidence="9">
    <location>
        <begin position="117"/>
        <end position="135"/>
    </location>
</feature>
<keyword evidence="5 9" id="KW-0812">Transmembrane</keyword>
<sequence length="597" mass="65788">MPGRSFYLRFLAIVSTGLMVAGLFPPYNFATLAWICMIPLLISVWSLSGKHRAKKGFLIGWLAGAISYGIQVSWLGTVSWLGPVVLAGYLAIYWGIFAAIAATLGNPWHRKEGVDETPLRALFLAFVHASVWAGLEWFRGWLFTGFGWNGLGVAFHDTLVISQAADILGIAGLSLMLVFFQAVLVQVAHRLMKTGIDGIRRPRWDFAATALCVGLLITYGILRIAMEGGKESITVKSLLVQLNIPHEGSTVLWSAEQVHMGYEDETIDALKKISAEDEKKLQQAIEQNSEGGIELSSPDWVIWPETALTGRIIRTDDGEWGSWRENNDTISRVRAGGENFELIYGAVEIEGEARPEGLFQKENPRFYNSIVFQSPDDSLQTFRKHHLVIFGETIPLVDTIPWLKEIYEQQAGAEYNGSFTAGPSLDPLSVEVKGREIQIIPSVCFEDTVPRLTRKFVRNAPQIIVNLTNDGWFKQSPAAAQHFANAKFRAIELRRPMLRCANTGVTAAIDTIGSSVNPATGKQQIIADGTGSSFLRGSLLVESRIPVRPSFSLYALIGDWGIIGLSLAGLILAITFRNYGALPAAEPGRFRSRIKPQ</sequence>
<proteinExistence type="inferred from homology"/>
<organism evidence="11 12">
    <name type="scientific">Luteolibacter algae</name>
    <dbReference type="NCBI Taxonomy" id="454151"/>
    <lineage>
        <taxon>Bacteria</taxon>
        <taxon>Pseudomonadati</taxon>
        <taxon>Verrucomicrobiota</taxon>
        <taxon>Verrucomicrobiia</taxon>
        <taxon>Verrucomicrobiales</taxon>
        <taxon>Verrucomicrobiaceae</taxon>
        <taxon>Luteolibacter</taxon>
    </lineage>
</organism>
<keyword evidence="12" id="KW-1185">Reference proteome</keyword>
<comment type="caution">
    <text evidence="11">The sequence shown here is derived from an EMBL/GenBank/DDBJ whole genome shotgun (WGS) entry which is preliminary data.</text>
</comment>
<evidence type="ECO:0000256" key="6">
    <source>
        <dbReference type="ARBA" id="ARBA00022989"/>
    </source>
</evidence>
<dbReference type="Proteomes" id="UP001597375">
    <property type="component" value="Unassembled WGS sequence"/>
</dbReference>
<feature type="transmembrane region" description="Helical" evidence="9">
    <location>
        <begin position="31"/>
        <end position="49"/>
    </location>
</feature>
<feature type="transmembrane region" description="Helical" evidence="9">
    <location>
        <begin position="80"/>
        <end position="105"/>
    </location>
</feature>
<evidence type="ECO:0000256" key="8">
    <source>
        <dbReference type="ARBA" id="ARBA00023315"/>
    </source>
</evidence>
<feature type="transmembrane region" description="Helical" evidence="9">
    <location>
        <begin position="551"/>
        <end position="574"/>
    </location>
</feature>
<dbReference type="EC" id="2.3.1.269" evidence="9"/>
<dbReference type="Pfam" id="PF20154">
    <property type="entry name" value="LNT_N"/>
    <property type="match status" value="1"/>
</dbReference>
<feature type="transmembrane region" description="Helical" evidence="9">
    <location>
        <begin position="167"/>
        <end position="185"/>
    </location>
</feature>
<comment type="function">
    <text evidence="9">Catalyzes the phospholipid dependent N-acylation of the N-terminal cysteine of apolipoprotein, the last step in lipoprotein maturation.</text>
</comment>
<feature type="transmembrane region" description="Helical" evidence="9">
    <location>
        <begin position="7"/>
        <end position="25"/>
    </location>
</feature>
<comment type="pathway">
    <text evidence="9">Protein modification; lipoprotein biosynthesis (N-acyl transfer).</text>
</comment>
<feature type="transmembrane region" description="Helical" evidence="9">
    <location>
        <begin position="206"/>
        <end position="226"/>
    </location>
</feature>
<dbReference type="GO" id="GO:0016746">
    <property type="term" value="F:acyltransferase activity"/>
    <property type="evidence" value="ECO:0007669"/>
    <property type="project" value="UniProtKB-KW"/>
</dbReference>
<dbReference type="SUPFAM" id="SSF56317">
    <property type="entry name" value="Carbon-nitrogen hydrolase"/>
    <property type="match status" value="1"/>
</dbReference>
<evidence type="ECO:0000256" key="4">
    <source>
        <dbReference type="ARBA" id="ARBA00022679"/>
    </source>
</evidence>
<dbReference type="InterPro" id="IPR003010">
    <property type="entry name" value="C-N_Hydrolase"/>
</dbReference>
<evidence type="ECO:0000256" key="2">
    <source>
        <dbReference type="ARBA" id="ARBA00010065"/>
    </source>
</evidence>
<evidence type="ECO:0000313" key="11">
    <source>
        <dbReference type="EMBL" id="MFD2257340.1"/>
    </source>
</evidence>
<dbReference type="PROSITE" id="PS50263">
    <property type="entry name" value="CN_HYDROLASE"/>
    <property type="match status" value="1"/>
</dbReference>
<keyword evidence="8 9" id="KW-0012">Acyltransferase</keyword>
<feature type="transmembrane region" description="Helical" evidence="9">
    <location>
        <begin position="56"/>
        <end position="74"/>
    </location>
</feature>
<dbReference type="RefSeq" id="WP_386820626.1">
    <property type="nucleotide sequence ID" value="NZ_JBHUIT010000026.1"/>
</dbReference>
<keyword evidence="3 9" id="KW-1003">Cell membrane</keyword>
<keyword evidence="6 9" id="KW-1133">Transmembrane helix</keyword>
<dbReference type="InterPro" id="IPR036526">
    <property type="entry name" value="C-N_Hydrolase_sf"/>
</dbReference>